<keyword evidence="2" id="KW-0479">Metal-binding</keyword>
<organism evidence="7 8">
    <name type="scientific">Litoribrevibacter albus</name>
    <dbReference type="NCBI Taxonomy" id="1473156"/>
    <lineage>
        <taxon>Bacteria</taxon>
        <taxon>Pseudomonadati</taxon>
        <taxon>Pseudomonadota</taxon>
        <taxon>Gammaproteobacteria</taxon>
        <taxon>Oceanospirillales</taxon>
        <taxon>Oceanospirillaceae</taxon>
        <taxon>Litoribrevibacter</taxon>
    </lineage>
</organism>
<evidence type="ECO:0000256" key="3">
    <source>
        <dbReference type="ARBA" id="ARBA00023002"/>
    </source>
</evidence>
<comment type="caution">
    <text evidence="7">The sequence shown here is derived from an EMBL/GenBank/DDBJ whole genome shotgun (WGS) entry which is preliminary data.</text>
</comment>
<dbReference type="InterPro" id="IPR036884">
    <property type="entry name" value="2Fe-2S-bd_dom_sf"/>
</dbReference>
<dbReference type="InterPro" id="IPR051452">
    <property type="entry name" value="Diverse_Oxidoreductases"/>
</dbReference>
<dbReference type="InterPro" id="IPR012675">
    <property type="entry name" value="Beta-grasp_dom_sf"/>
</dbReference>
<dbReference type="GO" id="GO:0046872">
    <property type="term" value="F:metal ion binding"/>
    <property type="evidence" value="ECO:0007669"/>
    <property type="project" value="UniProtKB-KW"/>
</dbReference>
<keyword evidence="5" id="KW-0411">Iron-sulfur</keyword>
<dbReference type="GO" id="GO:0016491">
    <property type="term" value="F:oxidoreductase activity"/>
    <property type="evidence" value="ECO:0007669"/>
    <property type="project" value="UniProtKB-KW"/>
</dbReference>
<sequence length="184" mass="19762">MKLSLNLNGQKHEVDVDPNTPLLWVIRDHLKLTGTKFGCGMAQCGACTVHMNGSPIRSCVTPVSSVQNQQITTIEGLLTSEVSREASAVVNAWEDIAVVQCGYCQSGQIMSATALLKQNPNPSEKDIDDFMSGNICRCSTYVRIKQGIQQAAQSMALADAGHTAEPLYYDAAESNPQGGDHHVA</sequence>
<dbReference type="SUPFAM" id="SSF54292">
    <property type="entry name" value="2Fe-2S ferredoxin-like"/>
    <property type="match status" value="1"/>
</dbReference>
<gene>
    <name evidence="7" type="ORF">GCM10007876_27830</name>
</gene>
<evidence type="ECO:0000313" key="8">
    <source>
        <dbReference type="Proteomes" id="UP001161389"/>
    </source>
</evidence>
<dbReference type="Proteomes" id="UP001161389">
    <property type="component" value="Unassembled WGS sequence"/>
</dbReference>
<evidence type="ECO:0000313" key="7">
    <source>
        <dbReference type="EMBL" id="GLQ32304.1"/>
    </source>
</evidence>
<evidence type="ECO:0000259" key="6">
    <source>
        <dbReference type="PROSITE" id="PS51085"/>
    </source>
</evidence>
<accession>A0AA37SBQ9</accession>
<dbReference type="RefSeq" id="WP_284382256.1">
    <property type="nucleotide sequence ID" value="NZ_BSNM01000015.1"/>
</dbReference>
<dbReference type="PANTHER" id="PTHR44379:SF2">
    <property type="entry name" value="BLR6218 PROTEIN"/>
    <property type="match status" value="1"/>
</dbReference>
<feature type="domain" description="2Fe-2S ferredoxin-type" evidence="6">
    <location>
        <begin position="1"/>
        <end position="77"/>
    </location>
</feature>
<reference evidence="7" key="2">
    <citation type="submission" date="2023-01" db="EMBL/GenBank/DDBJ databases">
        <title>Draft genome sequence of Litoribrevibacter albus strain NBRC 110071.</title>
        <authorList>
            <person name="Sun Q."/>
            <person name="Mori K."/>
        </authorList>
    </citation>
    <scope>NUCLEOTIDE SEQUENCE</scope>
    <source>
        <strain evidence="7">NBRC 110071</strain>
    </source>
</reference>
<keyword evidence="4" id="KW-0408">Iron</keyword>
<dbReference type="PROSITE" id="PS51085">
    <property type="entry name" value="2FE2S_FER_2"/>
    <property type="match status" value="1"/>
</dbReference>
<dbReference type="EMBL" id="BSNM01000015">
    <property type="protein sequence ID" value="GLQ32304.1"/>
    <property type="molecule type" value="Genomic_DNA"/>
</dbReference>
<name>A0AA37SBQ9_9GAMM</name>
<dbReference type="AlphaFoldDB" id="A0AA37SBQ9"/>
<dbReference type="Gene3D" id="3.10.20.30">
    <property type="match status" value="1"/>
</dbReference>
<dbReference type="InterPro" id="IPR001041">
    <property type="entry name" value="2Fe-2S_ferredoxin-type"/>
</dbReference>
<keyword evidence="3" id="KW-0560">Oxidoreductase</keyword>
<dbReference type="SUPFAM" id="SSF47741">
    <property type="entry name" value="CO dehydrogenase ISP C-domain like"/>
    <property type="match status" value="1"/>
</dbReference>
<dbReference type="InterPro" id="IPR002888">
    <property type="entry name" value="2Fe-2S-bd"/>
</dbReference>
<dbReference type="Pfam" id="PF00111">
    <property type="entry name" value="Fer2"/>
    <property type="match status" value="1"/>
</dbReference>
<keyword evidence="8" id="KW-1185">Reference proteome</keyword>
<dbReference type="InterPro" id="IPR006058">
    <property type="entry name" value="2Fe2S_fd_BS"/>
</dbReference>
<dbReference type="PANTHER" id="PTHR44379">
    <property type="entry name" value="OXIDOREDUCTASE WITH IRON-SULFUR SUBUNIT"/>
    <property type="match status" value="1"/>
</dbReference>
<dbReference type="CDD" id="cd00207">
    <property type="entry name" value="fer2"/>
    <property type="match status" value="1"/>
</dbReference>
<dbReference type="PROSITE" id="PS00197">
    <property type="entry name" value="2FE2S_FER_1"/>
    <property type="match status" value="1"/>
</dbReference>
<evidence type="ECO:0000256" key="2">
    <source>
        <dbReference type="ARBA" id="ARBA00022723"/>
    </source>
</evidence>
<dbReference type="InterPro" id="IPR036010">
    <property type="entry name" value="2Fe-2S_ferredoxin-like_sf"/>
</dbReference>
<dbReference type="Gene3D" id="1.10.150.120">
    <property type="entry name" value="[2Fe-2S]-binding domain"/>
    <property type="match status" value="1"/>
</dbReference>
<keyword evidence="1" id="KW-0001">2Fe-2S</keyword>
<proteinExistence type="predicted"/>
<evidence type="ECO:0000256" key="1">
    <source>
        <dbReference type="ARBA" id="ARBA00022714"/>
    </source>
</evidence>
<dbReference type="FunFam" id="3.10.20.30:FF:000020">
    <property type="entry name" value="Xanthine dehydrogenase iron-sulfur subunit"/>
    <property type="match status" value="1"/>
</dbReference>
<reference evidence="7" key="1">
    <citation type="journal article" date="2014" name="Int. J. Syst. Evol. Microbiol.">
        <title>Complete genome sequence of Corynebacterium casei LMG S-19264T (=DSM 44701T), isolated from a smear-ripened cheese.</title>
        <authorList>
            <consortium name="US DOE Joint Genome Institute (JGI-PGF)"/>
            <person name="Walter F."/>
            <person name="Albersmeier A."/>
            <person name="Kalinowski J."/>
            <person name="Ruckert C."/>
        </authorList>
    </citation>
    <scope>NUCLEOTIDE SEQUENCE</scope>
    <source>
        <strain evidence="7">NBRC 110071</strain>
    </source>
</reference>
<evidence type="ECO:0000256" key="5">
    <source>
        <dbReference type="ARBA" id="ARBA00023014"/>
    </source>
</evidence>
<protein>
    <submittedName>
        <fullName evidence="7">(2Fe-2S)-binding protein</fullName>
    </submittedName>
</protein>
<dbReference type="Pfam" id="PF01799">
    <property type="entry name" value="Fer2_2"/>
    <property type="match status" value="1"/>
</dbReference>
<dbReference type="GO" id="GO:0051537">
    <property type="term" value="F:2 iron, 2 sulfur cluster binding"/>
    <property type="evidence" value="ECO:0007669"/>
    <property type="project" value="UniProtKB-KW"/>
</dbReference>
<evidence type="ECO:0000256" key="4">
    <source>
        <dbReference type="ARBA" id="ARBA00023004"/>
    </source>
</evidence>